<accession>A0A0B0EJQ0</accession>
<protein>
    <submittedName>
        <fullName evidence="2">Pectate lyase superfamily protein</fullName>
    </submittedName>
</protein>
<name>A0A0B0EJQ0_9BACT</name>
<dbReference type="InterPro" id="IPR011050">
    <property type="entry name" value="Pectin_lyase_fold/virulence"/>
</dbReference>
<organism evidence="2 3">
    <name type="scientific">Candidatus Scalindua brodae</name>
    <dbReference type="NCBI Taxonomy" id="237368"/>
    <lineage>
        <taxon>Bacteria</taxon>
        <taxon>Pseudomonadati</taxon>
        <taxon>Planctomycetota</taxon>
        <taxon>Candidatus Brocadiia</taxon>
        <taxon>Candidatus Brocadiales</taxon>
        <taxon>Candidatus Scalinduaceae</taxon>
        <taxon>Candidatus Scalindua</taxon>
    </lineage>
</organism>
<feature type="signal peptide" evidence="1">
    <location>
        <begin position="1"/>
        <end position="19"/>
    </location>
</feature>
<feature type="chain" id="PRO_5002056641" evidence="1">
    <location>
        <begin position="20"/>
        <end position="619"/>
    </location>
</feature>
<evidence type="ECO:0000313" key="3">
    <source>
        <dbReference type="Proteomes" id="UP000030652"/>
    </source>
</evidence>
<dbReference type="PATRIC" id="fig|237368.3.peg.3165"/>
<keyword evidence="1" id="KW-0732">Signal</keyword>
<comment type="caution">
    <text evidence="2">The sequence shown here is derived from an EMBL/GenBank/DDBJ whole genome shotgun (WGS) entry which is preliminary data.</text>
</comment>
<dbReference type="EMBL" id="JRYO01000210">
    <property type="protein sequence ID" value="KHE91338.1"/>
    <property type="molecule type" value="Genomic_DNA"/>
</dbReference>
<dbReference type="SMART" id="SM00710">
    <property type="entry name" value="PbH1"/>
    <property type="match status" value="8"/>
</dbReference>
<reference evidence="2 3" key="1">
    <citation type="submission" date="2014-10" db="EMBL/GenBank/DDBJ databases">
        <title>Draft genome of anammox bacterium scalindua brodae, obtained using differential coverage binning of sequence data from two enrichment reactors.</title>
        <authorList>
            <person name="Speth D.R."/>
            <person name="Russ L."/>
            <person name="Kartal B."/>
            <person name="Op den Camp H.J."/>
            <person name="Dutilh B.E."/>
            <person name="Jetten M.S."/>
        </authorList>
    </citation>
    <scope>NUCLEOTIDE SEQUENCE [LARGE SCALE GENOMIC DNA]</scope>
    <source>
        <strain evidence="2">RU1</strain>
    </source>
</reference>
<dbReference type="Proteomes" id="UP000030652">
    <property type="component" value="Unassembled WGS sequence"/>
</dbReference>
<sequence length="619" mass="65914">MKKLLVVLALLFLSSPSSAWDKSSIGKPIGDVPYSAYASAKEVDQGAAGHGRSLKDLIDAIGSDNETIVLMPGTYTVSTNETVPANISLLFYSGAVISVDSGKTLTIANGDSIIAGGVQIFSGAGTVDFTVGRPSPVTPKWWGATGDGSTDDTAALVEAFKHPKVLIPAGTYIVDGTATTSIVTRGGTPTVYLPFIMHSNMDIEGVGDVTLKMKDDISSAGSPVQFVMFGTVEDIANVKFKNITFDMNGSNNKIASAPFIPPFGAKHHSAIFIATKVAVDTGMVDGLTIEDCTLTDCAGQNQIILGFGGAGTSPMTQDVIIRNCKFTENGHNTGDHTNIYGWAENVLIEGCTFTRAAVQDYELTGTCIEVHGKNFTIRGCKVEDMVGGVAVCDNASANDVHNVNIYGNDMECRTAPIAFFTRASNLGGIIRDVHIYNNKLTLNTEASFNNLKIGAQVVTGKSMNNIFIDDNTITAIGTPTMDSYGFDYACRTARQKHTNIYFRRNVVTGVTYGFYSATATVSDGDYGNIFIEDNYFEDLVDGSGSGGVRGIVYATKSGNVTDYLKITGNKTYSVKLKNATIGTLFYNDTNVLNSAGTYFEQNTTVTNRIGENVTSVQGY</sequence>
<keyword evidence="2" id="KW-0456">Lyase</keyword>
<dbReference type="SUPFAM" id="SSF51126">
    <property type="entry name" value="Pectin lyase-like"/>
    <property type="match status" value="2"/>
</dbReference>
<proteinExistence type="predicted"/>
<dbReference type="Gene3D" id="2.160.20.10">
    <property type="entry name" value="Single-stranded right-handed beta-helix, Pectin lyase-like"/>
    <property type="match status" value="1"/>
</dbReference>
<evidence type="ECO:0000256" key="1">
    <source>
        <dbReference type="SAM" id="SignalP"/>
    </source>
</evidence>
<dbReference type="GO" id="GO:0016829">
    <property type="term" value="F:lyase activity"/>
    <property type="evidence" value="ECO:0007669"/>
    <property type="project" value="UniProtKB-KW"/>
</dbReference>
<dbReference type="InterPro" id="IPR006626">
    <property type="entry name" value="PbH1"/>
</dbReference>
<dbReference type="AlphaFoldDB" id="A0A0B0EJQ0"/>
<dbReference type="InterPro" id="IPR012334">
    <property type="entry name" value="Pectin_lyas_fold"/>
</dbReference>
<gene>
    <name evidence="2" type="ORF">SCABRO_02922</name>
</gene>
<evidence type="ECO:0000313" key="2">
    <source>
        <dbReference type="EMBL" id="KHE91338.1"/>
    </source>
</evidence>